<evidence type="ECO:0000256" key="5">
    <source>
        <dbReference type="ARBA" id="ARBA00023136"/>
    </source>
</evidence>
<dbReference type="GO" id="GO:0005886">
    <property type="term" value="C:plasma membrane"/>
    <property type="evidence" value="ECO:0007669"/>
    <property type="project" value="UniProtKB-SubCell"/>
</dbReference>
<evidence type="ECO:0000256" key="1">
    <source>
        <dbReference type="ARBA" id="ARBA00004651"/>
    </source>
</evidence>
<dbReference type="AlphaFoldDB" id="A0AAU0F4P1"/>
<feature type="domain" description="Cardiolipin synthase N-terminal" evidence="7">
    <location>
        <begin position="13"/>
        <end position="49"/>
    </location>
</feature>
<gene>
    <name evidence="8" type="ORF">BPO_1651</name>
</gene>
<keyword evidence="9" id="KW-1185">Reference proteome</keyword>
<keyword evidence="3 6" id="KW-0812">Transmembrane</keyword>
<evidence type="ECO:0000259" key="7">
    <source>
        <dbReference type="Pfam" id="PF13396"/>
    </source>
</evidence>
<accession>A0AAU0F4P1</accession>
<evidence type="ECO:0000313" key="8">
    <source>
        <dbReference type="EMBL" id="WOC52298.1"/>
    </source>
</evidence>
<sequence length="55" mass="6514">MGTIFLIVIFALIIANFIWAILNIKKNQPYRLLWHLFICFFPVFGPLIFMANNKK</sequence>
<name>A0AAU0F4P1_9FLAO</name>
<evidence type="ECO:0000256" key="4">
    <source>
        <dbReference type="ARBA" id="ARBA00022989"/>
    </source>
</evidence>
<dbReference type="Proteomes" id="UP001432059">
    <property type="component" value="Chromosome"/>
</dbReference>
<dbReference type="Pfam" id="PF13396">
    <property type="entry name" value="PLDc_N"/>
    <property type="match status" value="1"/>
</dbReference>
<dbReference type="RefSeq" id="WP_327983763.1">
    <property type="nucleotide sequence ID" value="NZ_CP136426.1"/>
</dbReference>
<dbReference type="InterPro" id="IPR027379">
    <property type="entry name" value="CLS_N"/>
</dbReference>
<feature type="transmembrane region" description="Helical" evidence="6">
    <location>
        <begin position="30"/>
        <end position="51"/>
    </location>
</feature>
<keyword evidence="4 6" id="KW-1133">Transmembrane helix</keyword>
<evidence type="ECO:0000256" key="3">
    <source>
        <dbReference type="ARBA" id="ARBA00022692"/>
    </source>
</evidence>
<organism evidence="8 9">
    <name type="scientific">Bergeyella porcorum</name>
    <dbReference type="NCBI Taxonomy" id="1735111"/>
    <lineage>
        <taxon>Bacteria</taxon>
        <taxon>Pseudomonadati</taxon>
        <taxon>Bacteroidota</taxon>
        <taxon>Flavobacteriia</taxon>
        <taxon>Flavobacteriales</taxon>
        <taxon>Weeksellaceae</taxon>
        <taxon>Bergeyella</taxon>
    </lineage>
</organism>
<evidence type="ECO:0000313" key="9">
    <source>
        <dbReference type="Proteomes" id="UP001432059"/>
    </source>
</evidence>
<evidence type="ECO:0000256" key="2">
    <source>
        <dbReference type="ARBA" id="ARBA00022475"/>
    </source>
</evidence>
<protein>
    <recommendedName>
        <fullName evidence="7">Cardiolipin synthase N-terminal domain-containing protein</fullName>
    </recommendedName>
</protein>
<keyword evidence="2" id="KW-1003">Cell membrane</keyword>
<evidence type="ECO:0000256" key="6">
    <source>
        <dbReference type="SAM" id="Phobius"/>
    </source>
</evidence>
<dbReference type="EMBL" id="CP136426">
    <property type="protein sequence ID" value="WOC52298.1"/>
    <property type="molecule type" value="Genomic_DNA"/>
</dbReference>
<dbReference type="KEGG" id="bpor:BPO_1651"/>
<proteinExistence type="predicted"/>
<comment type="subcellular location">
    <subcellularLocation>
        <location evidence="1">Cell membrane</location>
        <topology evidence="1">Multi-pass membrane protein</topology>
    </subcellularLocation>
</comment>
<keyword evidence="5 6" id="KW-0472">Membrane</keyword>
<reference evidence="8" key="1">
    <citation type="submission" date="2023-10" db="EMBL/GenBank/DDBJ databases">
        <title>Characterization and whole genome sequencing of a novel strain of Bergeyella porcorum QD2021 isolated from pig.</title>
        <authorList>
            <person name="Liu G."/>
            <person name="Chen C."/>
            <person name="Han X."/>
        </authorList>
    </citation>
    <scope>NUCLEOTIDE SEQUENCE</scope>
    <source>
        <strain evidence="8">QD2021</strain>
    </source>
</reference>